<name>A0AB73INT8_9BURK</name>
<evidence type="ECO:0008006" key="3">
    <source>
        <dbReference type="Google" id="ProtNLM"/>
    </source>
</evidence>
<dbReference type="EMBL" id="JAURTK010000015">
    <property type="protein sequence ID" value="MDP9651027.1"/>
    <property type="molecule type" value="Genomic_DNA"/>
</dbReference>
<evidence type="ECO:0000313" key="1">
    <source>
        <dbReference type="EMBL" id="MDP9651027.1"/>
    </source>
</evidence>
<organism evidence="1 2">
    <name type="scientific">Paraburkholderia caledonica</name>
    <dbReference type="NCBI Taxonomy" id="134536"/>
    <lineage>
        <taxon>Bacteria</taxon>
        <taxon>Pseudomonadati</taxon>
        <taxon>Pseudomonadota</taxon>
        <taxon>Betaproteobacteria</taxon>
        <taxon>Burkholderiales</taxon>
        <taxon>Burkholderiaceae</taxon>
        <taxon>Paraburkholderia</taxon>
    </lineage>
</organism>
<comment type="caution">
    <text evidence="1">The sequence shown here is derived from an EMBL/GenBank/DDBJ whole genome shotgun (WGS) entry which is preliminary data.</text>
</comment>
<evidence type="ECO:0000313" key="2">
    <source>
        <dbReference type="Proteomes" id="UP001229486"/>
    </source>
</evidence>
<reference evidence="1" key="1">
    <citation type="submission" date="2023-07" db="EMBL/GenBank/DDBJ databases">
        <title>Sorghum-associated microbial communities from plants grown in Nebraska, USA.</title>
        <authorList>
            <person name="Schachtman D."/>
        </authorList>
    </citation>
    <scope>NUCLEOTIDE SEQUENCE</scope>
    <source>
        <strain evidence="1">DS1061</strain>
    </source>
</reference>
<sequence length="74" mass="8367">MTGAFAPVVDRRLFAAVQRGLAEGRRRPTRDEIIDGMRKVMSRTDRFNQKLLKRYRSAPSAEQAAQDFGSPNEA</sequence>
<dbReference type="RefSeq" id="WP_392395749.1">
    <property type="nucleotide sequence ID" value="NZ_JAURTK010000015.1"/>
</dbReference>
<accession>A0AB73INT8</accession>
<dbReference type="AlphaFoldDB" id="A0AB73INT8"/>
<protein>
    <recommendedName>
        <fullName evidence="3">KfrA N-terminal DNA-binding domain-containing protein</fullName>
    </recommendedName>
</protein>
<dbReference type="Proteomes" id="UP001229486">
    <property type="component" value="Unassembled WGS sequence"/>
</dbReference>
<gene>
    <name evidence="1" type="ORF">J2793_006502</name>
</gene>
<proteinExistence type="predicted"/>